<dbReference type="NCBIfam" id="TIGR04265">
    <property type="entry name" value="bac_cardiolipin"/>
    <property type="match status" value="1"/>
</dbReference>
<evidence type="ECO:0000256" key="6">
    <source>
        <dbReference type="ARBA" id="ARBA00022737"/>
    </source>
</evidence>
<comment type="subcellular location">
    <subcellularLocation>
        <location evidence="1 13">Cell membrane</location>
        <topology evidence="1 13">Multi-pass membrane protein</topology>
    </subcellularLocation>
</comment>
<feature type="active site" evidence="13">
    <location>
        <position position="228"/>
    </location>
</feature>
<name>A0A1H3ATC2_9BACL</name>
<comment type="catalytic activity">
    <reaction evidence="13">
        <text>2 a 1,2-diacyl-sn-glycero-3-phospho-(1'-sn-glycerol) = a cardiolipin + glycerol</text>
        <dbReference type="Rhea" id="RHEA:31451"/>
        <dbReference type="ChEBI" id="CHEBI:17754"/>
        <dbReference type="ChEBI" id="CHEBI:62237"/>
        <dbReference type="ChEBI" id="CHEBI:64716"/>
    </reaction>
</comment>
<dbReference type="GO" id="GO:0005886">
    <property type="term" value="C:plasma membrane"/>
    <property type="evidence" value="ECO:0007669"/>
    <property type="project" value="UniProtKB-SubCell"/>
</dbReference>
<evidence type="ECO:0000313" key="16">
    <source>
        <dbReference type="EMBL" id="SDX32374.1"/>
    </source>
</evidence>
<dbReference type="PANTHER" id="PTHR21248">
    <property type="entry name" value="CARDIOLIPIN SYNTHASE"/>
    <property type="match status" value="1"/>
</dbReference>
<evidence type="ECO:0000313" key="17">
    <source>
        <dbReference type="Proteomes" id="UP000198534"/>
    </source>
</evidence>
<evidence type="ECO:0000256" key="12">
    <source>
        <dbReference type="ARBA" id="ARBA00057569"/>
    </source>
</evidence>
<feature type="domain" description="PLD phosphodiesterase" evidence="15">
    <location>
        <begin position="393"/>
        <end position="420"/>
    </location>
</feature>
<comment type="similarity">
    <text evidence="13">Belongs to the phospholipase D family. Cardiolipin synthase subfamily.</text>
</comment>
<gene>
    <name evidence="16" type="ORF">SAMN05444487_11432</name>
</gene>
<dbReference type="STRING" id="1048340.SAMN05444487_11432"/>
<evidence type="ECO:0000256" key="11">
    <source>
        <dbReference type="ARBA" id="ARBA00023264"/>
    </source>
</evidence>
<dbReference type="RefSeq" id="WP_091741815.1">
    <property type="nucleotide sequence ID" value="NZ_FNNQ01000014.1"/>
</dbReference>
<evidence type="ECO:0000256" key="2">
    <source>
        <dbReference type="ARBA" id="ARBA00022475"/>
    </source>
</evidence>
<keyword evidence="4 13" id="KW-0808">Transferase</keyword>
<feature type="active site" evidence="13">
    <location>
        <position position="223"/>
    </location>
</feature>
<keyword evidence="8 13" id="KW-0443">Lipid metabolism</keyword>
<protein>
    <recommendedName>
        <fullName evidence="13 14">Cardiolipin synthase</fullName>
        <shortName evidence="13">CL synthase</shortName>
        <ecNumber evidence="13 14">2.7.8.-</ecNumber>
    </recommendedName>
</protein>
<keyword evidence="17" id="KW-1185">Reference proteome</keyword>
<dbReference type="InterPro" id="IPR030874">
    <property type="entry name" value="Cardiolipin_synth_Firmi"/>
</dbReference>
<feature type="active site" evidence="13">
    <location>
        <position position="400"/>
    </location>
</feature>
<dbReference type="Pfam" id="PF13396">
    <property type="entry name" value="PLDc_N"/>
    <property type="match status" value="1"/>
</dbReference>
<evidence type="ECO:0000256" key="7">
    <source>
        <dbReference type="ARBA" id="ARBA00022989"/>
    </source>
</evidence>
<dbReference type="GO" id="GO:0008808">
    <property type="term" value="F:cardiolipin synthase activity"/>
    <property type="evidence" value="ECO:0007669"/>
    <property type="project" value="UniProtKB-UniRule"/>
</dbReference>
<dbReference type="FunFam" id="3.30.870.10:FF:000014">
    <property type="entry name" value="Cardiolipin synthase"/>
    <property type="match status" value="1"/>
</dbReference>
<keyword evidence="6" id="KW-0677">Repeat</keyword>
<dbReference type="InterPro" id="IPR022924">
    <property type="entry name" value="Cardiolipin_synthase"/>
</dbReference>
<evidence type="ECO:0000256" key="1">
    <source>
        <dbReference type="ARBA" id="ARBA00004651"/>
    </source>
</evidence>
<dbReference type="GO" id="GO:0032049">
    <property type="term" value="P:cardiolipin biosynthetic process"/>
    <property type="evidence" value="ECO:0007669"/>
    <property type="project" value="UniProtKB-UniRule"/>
</dbReference>
<dbReference type="SMART" id="SM00155">
    <property type="entry name" value="PLDc"/>
    <property type="match status" value="2"/>
</dbReference>
<dbReference type="Gene3D" id="3.30.870.10">
    <property type="entry name" value="Endonuclease Chain A"/>
    <property type="match status" value="2"/>
</dbReference>
<evidence type="ECO:0000256" key="3">
    <source>
        <dbReference type="ARBA" id="ARBA00022516"/>
    </source>
</evidence>
<dbReference type="EC" id="2.7.8.-" evidence="13 14"/>
<keyword evidence="11 13" id="KW-1208">Phospholipid metabolism</keyword>
<dbReference type="Proteomes" id="UP000198534">
    <property type="component" value="Unassembled WGS sequence"/>
</dbReference>
<feature type="transmembrane region" description="Helical" evidence="13">
    <location>
        <begin position="6"/>
        <end position="26"/>
    </location>
</feature>
<dbReference type="OrthoDB" id="9762009at2"/>
<keyword evidence="2 13" id="KW-1003">Cell membrane</keyword>
<dbReference type="AlphaFoldDB" id="A0A1H3ATC2"/>
<dbReference type="SUPFAM" id="SSF56024">
    <property type="entry name" value="Phospholipase D/nuclease"/>
    <property type="match status" value="2"/>
</dbReference>
<feature type="domain" description="PLD phosphodiesterase" evidence="15">
    <location>
        <begin position="216"/>
        <end position="243"/>
    </location>
</feature>
<keyword evidence="3 13" id="KW-0444">Lipid biosynthesis</keyword>
<keyword evidence="10 13" id="KW-0594">Phospholipid biosynthesis</keyword>
<accession>A0A1H3ATC2</accession>
<evidence type="ECO:0000256" key="14">
    <source>
        <dbReference type="NCBIfam" id="TIGR04265"/>
    </source>
</evidence>
<dbReference type="CDD" id="cd09110">
    <property type="entry name" value="PLDc_CLS_1"/>
    <property type="match status" value="1"/>
</dbReference>
<dbReference type="EMBL" id="FNNQ01000014">
    <property type="protein sequence ID" value="SDX32374.1"/>
    <property type="molecule type" value="Genomic_DNA"/>
</dbReference>
<dbReference type="PROSITE" id="PS50035">
    <property type="entry name" value="PLD"/>
    <property type="match status" value="2"/>
</dbReference>
<evidence type="ECO:0000256" key="4">
    <source>
        <dbReference type="ARBA" id="ARBA00022679"/>
    </source>
</evidence>
<proteinExistence type="inferred from homology"/>
<dbReference type="InterPro" id="IPR001736">
    <property type="entry name" value="PLipase_D/transphosphatidylase"/>
</dbReference>
<dbReference type="InterPro" id="IPR027379">
    <property type="entry name" value="CLS_N"/>
</dbReference>
<feature type="active site" evidence="13">
    <location>
        <position position="221"/>
    </location>
</feature>
<keyword evidence="7 13" id="KW-1133">Transmembrane helix</keyword>
<dbReference type="InterPro" id="IPR025202">
    <property type="entry name" value="PLD-like_dom"/>
</dbReference>
<organism evidence="16 17">
    <name type="scientific">Marininema mesophilum</name>
    <dbReference type="NCBI Taxonomy" id="1048340"/>
    <lineage>
        <taxon>Bacteria</taxon>
        <taxon>Bacillati</taxon>
        <taxon>Bacillota</taxon>
        <taxon>Bacilli</taxon>
        <taxon>Bacillales</taxon>
        <taxon>Thermoactinomycetaceae</taxon>
        <taxon>Marininema</taxon>
    </lineage>
</organism>
<evidence type="ECO:0000256" key="9">
    <source>
        <dbReference type="ARBA" id="ARBA00023136"/>
    </source>
</evidence>
<evidence type="ECO:0000256" key="13">
    <source>
        <dbReference type="HAMAP-Rule" id="MF_01916"/>
    </source>
</evidence>
<comment type="function">
    <text evidence="12 13">Catalyzes the reversible phosphatidyl group transfer from one phosphatidylglycerol molecule to another to form cardiolipin (CL) (diphosphatidylglycerol) and glycerol.</text>
</comment>
<dbReference type="Pfam" id="PF13091">
    <property type="entry name" value="PLDc_2"/>
    <property type="match status" value="2"/>
</dbReference>
<dbReference type="HAMAP" id="MF_01916">
    <property type="entry name" value="Cardiolipin_synth_Cls"/>
    <property type="match status" value="1"/>
</dbReference>
<feature type="active site" evidence="13">
    <location>
        <position position="405"/>
    </location>
</feature>
<evidence type="ECO:0000259" key="15">
    <source>
        <dbReference type="PROSITE" id="PS50035"/>
    </source>
</evidence>
<feature type="transmembrane region" description="Helical" evidence="13">
    <location>
        <begin position="33"/>
        <end position="55"/>
    </location>
</feature>
<evidence type="ECO:0000256" key="10">
    <source>
        <dbReference type="ARBA" id="ARBA00023209"/>
    </source>
</evidence>
<dbReference type="CDD" id="cd09112">
    <property type="entry name" value="PLDc_CLS_2"/>
    <property type="match status" value="1"/>
</dbReference>
<feature type="active site" evidence="13">
    <location>
        <position position="398"/>
    </location>
</feature>
<keyword evidence="5 13" id="KW-0812">Transmembrane</keyword>
<keyword evidence="9 13" id="KW-0472">Membrane</keyword>
<dbReference type="FunFam" id="3.30.870.10:FF:000021">
    <property type="entry name" value="Cardiolipin synthase"/>
    <property type="match status" value="1"/>
</dbReference>
<reference evidence="16 17" key="1">
    <citation type="submission" date="2016-10" db="EMBL/GenBank/DDBJ databases">
        <authorList>
            <person name="de Groot N.N."/>
        </authorList>
    </citation>
    <scope>NUCLEOTIDE SEQUENCE [LARGE SCALE GENOMIC DNA]</scope>
    <source>
        <strain evidence="16 17">DSM 45610</strain>
    </source>
</reference>
<evidence type="ECO:0000256" key="5">
    <source>
        <dbReference type="ARBA" id="ARBA00022692"/>
    </source>
</evidence>
<evidence type="ECO:0000256" key="8">
    <source>
        <dbReference type="ARBA" id="ARBA00023098"/>
    </source>
</evidence>
<sequence length="480" mass="55455">MSVVVAFLFGTLMIMNILLAVVVVFLERRNVSATWAWLLVLSFIPVLGFIIYLLFGRNLSHKKIFTWDRQSRLRMRRLVTAQKEGLIERAKCDPLIAEYRELIRMHLNQDQAVLTYHNDLEIYTDGKSKFDALLADLEKAEDHIHLLYYIVRDDHLGQQIGAVLERKAREGVSVRLLYDDLGSRGLSKRFIRMLRKAGGEVEAFFPSRLRWINPRMNYRNHRKLVVIDGKTGYIGGFNIGDEYLGSNPRFGFWRDTHLRIQGGAVHSLQARFVLDWNQASHRNLSFQDYYYPEPFEHGDVNAQIISSGPDAECEQIKNGYIKMILSAKRYIYIQTPYFIPDDSLLDALRIAVTSGIDVRVMIPDKPDHPFVYWATYSYLGELLRIGGRVYIYRNGFLHAKTIVVDDKIASVGTANIDVRSFRLNFEVNAFLYHEGTAKCLADVFHEDMMLSTPLTLEKYMERSLTIRLKESVSRLVSPIL</sequence>
<dbReference type="PANTHER" id="PTHR21248:SF22">
    <property type="entry name" value="PHOSPHOLIPASE D"/>
    <property type="match status" value="1"/>
</dbReference>